<feature type="chain" id="PRO_5047069070" evidence="1">
    <location>
        <begin position="22"/>
        <end position="161"/>
    </location>
</feature>
<reference evidence="3" key="1">
    <citation type="journal article" date="2019" name="Int. J. Syst. Evol. Microbiol.">
        <title>The Global Catalogue of Microorganisms (GCM) 10K type strain sequencing project: providing services to taxonomists for standard genome sequencing and annotation.</title>
        <authorList>
            <consortium name="The Broad Institute Genomics Platform"/>
            <consortium name="The Broad Institute Genome Sequencing Center for Infectious Disease"/>
            <person name="Wu L."/>
            <person name="Ma J."/>
        </authorList>
    </citation>
    <scope>NUCLEOTIDE SEQUENCE [LARGE SCALE GENOMIC DNA]</scope>
    <source>
        <strain evidence="3">CCUG 63418</strain>
    </source>
</reference>
<protein>
    <submittedName>
        <fullName evidence="2">Uncharacterized protein</fullName>
    </submittedName>
</protein>
<proteinExistence type="predicted"/>
<keyword evidence="3" id="KW-1185">Reference proteome</keyword>
<feature type="signal peptide" evidence="1">
    <location>
        <begin position="1"/>
        <end position="21"/>
    </location>
</feature>
<sequence length="161" mass="17653">MRKFLLSVLICCFGASAGAQSITLLNLMNLTSLNNKQAADDIAARKAFKLQYGEEVDGFLVEGYTTTAPKNKLETINVGRGFKLASGGVLHTASYVSANPQDVVNLMGQVKGANLKQTFHGADDKDNIYIYDSFLYHMVVRMSFDGTRSTIDISQKQVFVE</sequence>
<evidence type="ECO:0000256" key="1">
    <source>
        <dbReference type="SAM" id="SignalP"/>
    </source>
</evidence>
<name>A0ABW2YVC7_9SPHI</name>
<dbReference type="RefSeq" id="WP_377098960.1">
    <property type="nucleotide sequence ID" value="NZ_JBHTHU010000005.1"/>
</dbReference>
<dbReference type="Proteomes" id="UP001596958">
    <property type="component" value="Unassembled WGS sequence"/>
</dbReference>
<keyword evidence="1" id="KW-0732">Signal</keyword>
<comment type="caution">
    <text evidence="2">The sequence shown here is derived from an EMBL/GenBank/DDBJ whole genome shotgun (WGS) entry which is preliminary data.</text>
</comment>
<organism evidence="2 3">
    <name type="scientific">Mucilaginibacter calamicampi</name>
    <dbReference type="NCBI Taxonomy" id="1302352"/>
    <lineage>
        <taxon>Bacteria</taxon>
        <taxon>Pseudomonadati</taxon>
        <taxon>Bacteroidota</taxon>
        <taxon>Sphingobacteriia</taxon>
        <taxon>Sphingobacteriales</taxon>
        <taxon>Sphingobacteriaceae</taxon>
        <taxon>Mucilaginibacter</taxon>
    </lineage>
</organism>
<dbReference type="EMBL" id="JBHTHU010000005">
    <property type="protein sequence ID" value="MFD0750051.1"/>
    <property type="molecule type" value="Genomic_DNA"/>
</dbReference>
<accession>A0ABW2YVC7</accession>
<evidence type="ECO:0000313" key="3">
    <source>
        <dbReference type="Proteomes" id="UP001596958"/>
    </source>
</evidence>
<evidence type="ECO:0000313" key="2">
    <source>
        <dbReference type="EMBL" id="MFD0750051.1"/>
    </source>
</evidence>
<gene>
    <name evidence="2" type="ORF">ACFQZS_07855</name>
</gene>